<protein>
    <submittedName>
        <fullName evidence="1">Uncharacterized protein</fullName>
    </submittedName>
</protein>
<dbReference type="Proteomes" id="UP001258945">
    <property type="component" value="Unassembled WGS sequence"/>
</dbReference>
<reference evidence="1 2" key="1">
    <citation type="journal article" date="2019" name="Microb. Pathog.">
        <title>Comparison of VITEK 2, MALDI-TOF MS, 16S rRNA gene sequencing, and whole-genome sequencing for identification of Roseomonas mucosa.</title>
        <authorList>
            <person name="Rudolph W.W."/>
            <person name="Gunzer F."/>
            <person name="Trauth M."/>
            <person name="Bunk B."/>
            <person name="Bigge R."/>
            <person name="Schrottner P."/>
        </authorList>
    </citation>
    <scope>NUCLEOTIDE SEQUENCE [LARGE SCALE GENOMIC DNA]</scope>
    <source>
        <strain evidence="1 2">DSM 103800</strain>
    </source>
</reference>
<dbReference type="RefSeq" id="WP_314283299.1">
    <property type="nucleotide sequence ID" value="NZ_JAVVDO010000031.1"/>
</dbReference>
<keyword evidence="2" id="KW-1185">Reference proteome</keyword>
<gene>
    <name evidence="1" type="ORF">RQ831_16165</name>
</gene>
<comment type="caution">
    <text evidence="1">The sequence shown here is derived from an EMBL/GenBank/DDBJ whole genome shotgun (WGS) entry which is preliminary data.</text>
</comment>
<name>A0ABU3MHX3_9PROT</name>
<organism evidence="1 2">
    <name type="scientific">Roseomonas gilardii</name>
    <dbReference type="NCBI Taxonomy" id="257708"/>
    <lineage>
        <taxon>Bacteria</taxon>
        <taxon>Pseudomonadati</taxon>
        <taxon>Pseudomonadota</taxon>
        <taxon>Alphaproteobacteria</taxon>
        <taxon>Acetobacterales</taxon>
        <taxon>Roseomonadaceae</taxon>
        <taxon>Roseomonas</taxon>
    </lineage>
</organism>
<evidence type="ECO:0000313" key="2">
    <source>
        <dbReference type="Proteomes" id="UP001258945"/>
    </source>
</evidence>
<dbReference type="EMBL" id="JAVVDO010000031">
    <property type="protein sequence ID" value="MDT8332593.1"/>
    <property type="molecule type" value="Genomic_DNA"/>
</dbReference>
<evidence type="ECO:0000313" key="1">
    <source>
        <dbReference type="EMBL" id="MDT8332593.1"/>
    </source>
</evidence>
<accession>A0ABU3MHX3</accession>
<sequence length="59" mass="6265">MLSLVALLASPEAAPYFTIADAAINLALLIVALTPTQKDDDVVNRIKNLFTVVRAAVGR</sequence>
<proteinExistence type="predicted"/>